<dbReference type="EMBL" id="BNJK01000001">
    <property type="protein sequence ID" value="GHO92159.1"/>
    <property type="molecule type" value="Genomic_DNA"/>
</dbReference>
<gene>
    <name evidence="2" type="ORF">KSF_022070</name>
</gene>
<reference evidence="2" key="1">
    <citation type="submission" date="2020-10" db="EMBL/GenBank/DDBJ databases">
        <title>Taxonomic study of unclassified bacteria belonging to the class Ktedonobacteria.</title>
        <authorList>
            <person name="Yabe S."/>
            <person name="Wang C.M."/>
            <person name="Zheng Y."/>
            <person name="Sakai Y."/>
            <person name="Cavaletti L."/>
            <person name="Monciardini P."/>
            <person name="Donadio S."/>
        </authorList>
    </citation>
    <scope>NUCLEOTIDE SEQUENCE</scope>
    <source>
        <strain evidence="2">ID150040</strain>
    </source>
</reference>
<feature type="transmembrane region" description="Helical" evidence="1">
    <location>
        <begin position="465"/>
        <end position="485"/>
    </location>
</feature>
<feature type="transmembrane region" description="Helical" evidence="1">
    <location>
        <begin position="229"/>
        <end position="255"/>
    </location>
</feature>
<feature type="transmembrane region" description="Helical" evidence="1">
    <location>
        <begin position="375"/>
        <end position="400"/>
    </location>
</feature>
<keyword evidence="1" id="KW-0812">Transmembrane</keyword>
<feature type="transmembrane region" description="Helical" evidence="1">
    <location>
        <begin position="440"/>
        <end position="458"/>
    </location>
</feature>
<sequence length="651" mass="71784">MDEVSPLQKLLPGFLQRLFGVVVTRAQAPEPEQWSNTLRLKAVATQTHVMGWLPLLALLDALGLLIAVFGCAYSINTSSDGQFFLWLGLAVIFGPSFFRLLSPIASRFERVGILCSVGLFTYFTKIILSPLHFIFIDEYFHLRTIDDIQRTGHLFSENSMLVVSPLYPGLEIVTNALQTLSGTDATTAGLIVAGFSRIVMLLSLFLLYEQITKSARIAGIATILYMTNLGFFLFNALFVYETLGLAFGAVIFFILARTETVDKGGRWLLFASWVTTGALVITHHVSDFFFLGFLILWAIIHKWLRQPLLRSGAAGTALVGIILSIGWVALVAQPVVVYLVAPMNDAISGLGSVLSGIGTARHLFADATGGHPTPLWLRLMMLFSMALTVLSIPFGALCVWHRYRYKALPLMFGLMALAYPLTQAFRVVNDPAGISDRFTPYIYIAVGFALATFISQMWPIRGLKWTQALTITVAASIIFLGGNMLGSGPSWTLMPGNYVVGGDAPRTIDPESIQAATWTLARLGPNNRVATDRTNRLIMGTYGQQRIVTAPDDKIYISPVFYSQKFEDWQVSILQSAQIRYLVVDQRLSTSLPLQSYYFDQGEPEAENLSTPISQQALTKFNTVPHINRVFDSGDIVIYDVGALVNASKKS</sequence>
<evidence type="ECO:0000313" key="2">
    <source>
        <dbReference type="EMBL" id="GHO92159.1"/>
    </source>
</evidence>
<name>A0A8J3IB52_9CHLR</name>
<proteinExistence type="predicted"/>
<feature type="transmembrane region" description="Helical" evidence="1">
    <location>
        <begin position="407"/>
        <end position="428"/>
    </location>
</feature>
<feature type="transmembrane region" description="Helical" evidence="1">
    <location>
        <begin position="187"/>
        <end position="208"/>
    </location>
</feature>
<feature type="transmembrane region" description="Helical" evidence="1">
    <location>
        <begin position="312"/>
        <end position="341"/>
    </location>
</feature>
<feature type="transmembrane region" description="Helical" evidence="1">
    <location>
        <begin position="49"/>
        <end position="75"/>
    </location>
</feature>
<comment type="caution">
    <text evidence="2">The sequence shown here is derived from an EMBL/GenBank/DDBJ whole genome shotgun (WGS) entry which is preliminary data.</text>
</comment>
<keyword evidence="1" id="KW-0472">Membrane</keyword>
<dbReference type="AlphaFoldDB" id="A0A8J3IB52"/>
<feature type="transmembrane region" description="Helical" evidence="1">
    <location>
        <begin position="267"/>
        <end position="300"/>
    </location>
</feature>
<accession>A0A8J3IB52</accession>
<protein>
    <submittedName>
        <fullName evidence="2">Uncharacterized protein</fullName>
    </submittedName>
</protein>
<keyword evidence="1" id="KW-1133">Transmembrane helix</keyword>
<keyword evidence="3" id="KW-1185">Reference proteome</keyword>
<organism evidence="2 3">
    <name type="scientific">Reticulibacter mediterranei</name>
    <dbReference type="NCBI Taxonomy" id="2778369"/>
    <lineage>
        <taxon>Bacteria</taxon>
        <taxon>Bacillati</taxon>
        <taxon>Chloroflexota</taxon>
        <taxon>Ktedonobacteria</taxon>
        <taxon>Ktedonobacterales</taxon>
        <taxon>Reticulibacteraceae</taxon>
        <taxon>Reticulibacter</taxon>
    </lineage>
</organism>
<evidence type="ECO:0000313" key="3">
    <source>
        <dbReference type="Proteomes" id="UP000597444"/>
    </source>
</evidence>
<feature type="transmembrane region" description="Helical" evidence="1">
    <location>
        <begin position="81"/>
        <end position="101"/>
    </location>
</feature>
<feature type="transmembrane region" description="Helical" evidence="1">
    <location>
        <begin position="113"/>
        <end position="136"/>
    </location>
</feature>
<dbReference type="Proteomes" id="UP000597444">
    <property type="component" value="Unassembled WGS sequence"/>
</dbReference>
<evidence type="ECO:0000256" key="1">
    <source>
        <dbReference type="SAM" id="Phobius"/>
    </source>
</evidence>